<dbReference type="CDD" id="cd08544">
    <property type="entry name" value="Reeler"/>
    <property type="match status" value="1"/>
</dbReference>
<evidence type="ECO:0000313" key="4">
    <source>
        <dbReference type="Proteomes" id="UP000236454"/>
    </source>
</evidence>
<dbReference type="STRING" id="477690.SAMN05216474_2314"/>
<feature type="signal peptide" evidence="2">
    <location>
        <begin position="1"/>
        <end position="28"/>
    </location>
</feature>
<dbReference type="OrthoDB" id="1377410at2"/>
<protein>
    <submittedName>
        <fullName evidence="3">Por secretion system C-terminal sorting domain-containing protein</fullName>
    </submittedName>
</protein>
<evidence type="ECO:0000313" key="3">
    <source>
        <dbReference type="EMBL" id="SFT77211.1"/>
    </source>
</evidence>
<evidence type="ECO:0000256" key="1">
    <source>
        <dbReference type="ARBA" id="ARBA00022729"/>
    </source>
</evidence>
<sequence>MNMNIKYTLFGTAFLALSAGLFSFNATQVDTISSKSIAAHRVNSSGAPSGRTGAPGEATCTACHGGTIQDGSSVLEINFPNNATTFLPDEIYTLTLNFSAGAAKNGFQLTVLDNTNSKVGTLSNVDNTTSISSFNGRQYLNHTFAGTSQTSWDFQWIAPAISVTDVTFYVAANKTNSNGSTSGDVIYTRSMSFNQDATAGIFELQENKMDFQVGYASKDNSLKLDVNVLEENTAFVSVVDLQGKVVFEKNLGELFTGMNNLSFTMPTTLENGIYVVNFMLGNTSASEKLMITK</sequence>
<reference evidence="3 4" key="1">
    <citation type="submission" date="2016-10" db="EMBL/GenBank/DDBJ databases">
        <authorList>
            <person name="de Groot N.N."/>
        </authorList>
    </citation>
    <scope>NUCLEOTIDE SEQUENCE [LARGE SCALE GENOMIC DNA]</scope>
    <source>
        <strain evidence="3 4">CGMCC 1.7005</strain>
    </source>
</reference>
<proteinExistence type="predicted"/>
<accession>A0A1I7AQH6</accession>
<dbReference type="InterPro" id="IPR042307">
    <property type="entry name" value="Reeler_sf"/>
</dbReference>
<dbReference type="NCBIfam" id="TIGR04183">
    <property type="entry name" value="Por_Secre_tail"/>
    <property type="match status" value="1"/>
</dbReference>
<dbReference type="InterPro" id="IPR002861">
    <property type="entry name" value="Reeler_dom"/>
</dbReference>
<dbReference type="EMBL" id="FPAS01000003">
    <property type="protein sequence ID" value="SFT77211.1"/>
    <property type="molecule type" value="Genomic_DNA"/>
</dbReference>
<dbReference type="AlphaFoldDB" id="A0A1I7AQH6"/>
<dbReference type="InterPro" id="IPR026444">
    <property type="entry name" value="Secre_tail"/>
</dbReference>
<keyword evidence="1 2" id="KW-0732">Signal</keyword>
<gene>
    <name evidence="3" type="ORF">SAMN05216474_2314</name>
</gene>
<dbReference type="Gene3D" id="2.60.40.4060">
    <property type="entry name" value="Reeler domain"/>
    <property type="match status" value="1"/>
</dbReference>
<feature type="chain" id="PRO_5014744485" evidence="2">
    <location>
        <begin position="29"/>
        <end position="293"/>
    </location>
</feature>
<name>A0A1I7AQH6_9FLAO</name>
<dbReference type="NCBIfam" id="NF041895">
    <property type="entry name" value="choice_anch_V"/>
    <property type="match status" value="1"/>
</dbReference>
<dbReference type="Proteomes" id="UP000236454">
    <property type="component" value="Unassembled WGS sequence"/>
</dbReference>
<evidence type="ECO:0000256" key="2">
    <source>
        <dbReference type="SAM" id="SignalP"/>
    </source>
</evidence>
<organism evidence="3 4">
    <name type="scientific">Lishizhenia tianjinensis</name>
    <dbReference type="NCBI Taxonomy" id="477690"/>
    <lineage>
        <taxon>Bacteria</taxon>
        <taxon>Pseudomonadati</taxon>
        <taxon>Bacteroidota</taxon>
        <taxon>Flavobacteriia</taxon>
        <taxon>Flavobacteriales</taxon>
        <taxon>Crocinitomicaceae</taxon>
        <taxon>Lishizhenia</taxon>
    </lineage>
</organism>
<keyword evidence="4" id="KW-1185">Reference proteome</keyword>